<feature type="transmembrane region" description="Helical" evidence="6">
    <location>
        <begin position="96"/>
        <end position="116"/>
    </location>
</feature>
<dbReference type="InterPro" id="IPR015414">
    <property type="entry name" value="TMEM64"/>
</dbReference>
<dbReference type="GO" id="GO:0005886">
    <property type="term" value="C:plasma membrane"/>
    <property type="evidence" value="ECO:0007669"/>
    <property type="project" value="UniProtKB-SubCell"/>
</dbReference>
<dbReference type="PANTHER" id="PTHR12677">
    <property type="entry name" value="GOLGI APPARATUS MEMBRANE PROTEIN TVP38-RELATED"/>
    <property type="match status" value="1"/>
</dbReference>
<evidence type="ECO:0000256" key="5">
    <source>
        <dbReference type="ARBA" id="ARBA00023136"/>
    </source>
</evidence>
<dbReference type="RefSeq" id="WP_085545299.1">
    <property type="nucleotide sequence ID" value="NZ_FXBB01000032.1"/>
</dbReference>
<sequence length="239" mass="26642">MFPDCKGSKWLKFLLPVLVLALLLFLRPTREWLFDLVDLFHQLDVGVIREYILSFGIWAPVISFWLMIFQSVVAPLPAFLITFANAGLFGWWKGAILSWSSAMAGAALCFYISRLYGRGVVEKLTSKAGLEGVDRFFDRYGDYAVLVARLLPFVSFDIVSYGAGLTSMKFWPFFIATGIGQLPATIVYSYVGGMLTGGTRLFVTGLLILFAMSTFIALWKKIHNDKIVAKVAKPSGDVH</sequence>
<keyword evidence="2 6" id="KW-1003">Cell membrane</keyword>
<protein>
    <recommendedName>
        <fullName evidence="6">TVP38/TMEM64 family membrane protein</fullName>
    </recommendedName>
</protein>
<evidence type="ECO:0000256" key="4">
    <source>
        <dbReference type="ARBA" id="ARBA00022989"/>
    </source>
</evidence>
<evidence type="ECO:0000256" key="1">
    <source>
        <dbReference type="ARBA" id="ARBA00004651"/>
    </source>
</evidence>
<proteinExistence type="inferred from homology"/>
<keyword evidence="4 6" id="KW-1133">Transmembrane helix</keyword>
<evidence type="ECO:0000256" key="2">
    <source>
        <dbReference type="ARBA" id="ARBA00022475"/>
    </source>
</evidence>
<feature type="transmembrane region" description="Helical" evidence="6">
    <location>
        <begin position="143"/>
        <end position="163"/>
    </location>
</feature>
<accession>A0A1X7KPA9</accession>
<evidence type="ECO:0000256" key="6">
    <source>
        <dbReference type="RuleBase" id="RU366058"/>
    </source>
</evidence>
<evidence type="ECO:0000256" key="3">
    <source>
        <dbReference type="ARBA" id="ARBA00022692"/>
    </source>
</evidence>
<dbReference type="Proteomes" id="UP000193355">
    <property type="component" value="Unassembled WGS sequence"/>
</dbReference>
<keyword evidence="3 6" id="KW-0812">Transmembrane</keyword>
<reference evidence="9" key="1">
    <citation type="submission" date="2017-04" db="EMBL/GenBank/DDBJ databases">
        <authorList>
            <person name="Varghese N."/>
            <person name="Submissions S."/>
        </authorList>
    </citation>
    <scope>NUCLEOTIDE SEQUENCE [LARGE SCALE GENOMIC DNA]</scope>
    <source>
        <strain evidence="9">USBA 82</strain>
    </source>
</reference>
<name>A0A1X7KPA9_9BACT</name>
<feature type="transmembrane region" description="Helical" evidence="6">
    <location>
        <begin position="170"/>
        <end position="191"/>
    </location>
</feature>
<keyword evidence="5 6" id="KW-0472">Membrane</keyword>
<dbReference type="EMBL" id="FXBB01000032">
    <property type="protein sequence ID" value="SMG43008.1"/>
    <property type="molecule type" value="Genomic_DNA"/>
</dbReference>
<organism evidence="8 9">
    <name type="scientific">Dethiosulfovibrio salsuginis</name>
    <dbReference type="NCBI Taxonomy" id="561720"/>
    <lineage>
        <taxon>Bacteria</taxon>
        <taxon>Thermotogati</taxon>
        <taxon>Synergistota</taxon>
        <taxon>Synergistia</taxon>
        <taxon>Synergistales</taxon>
        <taxon>Dethiosulfovibrionaceae</taxon>
        <taxon>Dethiosulfovibrio</taxon>
    </lineage>
</organism>
<evidence type="ECO:0000259" key="7">
    <source>
        <dbReference type="Pfam" id="PF09335"/>
    </source>
</evidence>
<gene>
    <name evidence="8" type="ORF">SAMN06275492_13224</name>
</gene>
<dbReference type="InterPro" id="IPR032816">
    <property type="entry name" value="VTT_dom"/>
</dbReference>
<comment type="subcellular location">
    <subcellularLocation>
        <location evidence="1 6">Cell membrane</location>
        <topology evidence="1 6">Multi-pass membrane protein</topology>
    </subcellularLocation>
</comment>
<evidence type="ECO:0000313" key="8">
    <source>
        <dbReference type="EMBL" id="SMG43008.1"/>
    </source>
</evidence>
<dbReference type="STRING" id="561720.SAMN06275492_13224"/>
<comment type="similarity">
    <text evidence="6">Belongs to the TVP38/TMEM64 family.</text>
</comment>
<feature type="transmembrane region" description="Helical" evidence="6">
    <location>
        <begin position="57"/>
        <end position="84"/>
    </location>
</feature>
<feature type="transmembrane region" description="Helical" evidence="6">
    <location>
        <begin position="197"/>
        <end position="219"/>
    </location>
</feature>
<keyword evidence="9" id="KW-1185">Reference proteome</keyword>
<dbReference type="PANTHER" id="PTHR12677:SF59">
    <property type="entry name" value="GOLGI APPARATUS MEMBRANE PROTEIN TVP38-RELATED"/>
    <property type="match status" value="1"/>
</dbReference>
<feature type="domain" description="VTT" evidence="7">
    <location>
        <begin position="77"/>
        <end position="192"/>
    </location>
</feature>
<dbReference type="AlphaFoldDB" id="A0A1X7KPA9"/>
<dbReference type="Pfam" id="PF09335">
    <property type="entry name" value="VTT_dom"/>
    <property type="match status" value="1"/>
</dbReference>
<evidence type="ECO:0000313" key="9">
    <source>
        <dbReference type="Proteomes" id="UP000193355"/>
    </source>
</evidence>